<dbReference type="Proteomes" id="UP000254072">
    <property type="component" value="Unassembled WGS sequence"/>
</dbReference>
<sequence>MKKKIVFIQFCIVLIISSVNVKGQNASLNKALEISYYNFLRTVPDRWKDKFDRKDFYLVNNYNPYGFNVQRIKGWNHLYLKNGKPITGKNHVGYPLLQMMGRDTLLIKIGQLSCRQDEMYAFTDQYTSLFNVDNKAFKEIKISQMDLCYKYENAVRQGELIDFDSIYAKAVKRAIGSLQRSGVPRHLIYINKDYFPSWLFKNQRKNVIEGSEYKKYTNKKCYIIGWPILFIKKGNIVVRLYCADKSSIRKKIISEVQYRFDENKKKWTLRNEYSTTMSINMK</sequence>
<reference evidence="1 2" key="1">
    <citation type="submission" date="2018-06" db="EMBL/GenBank/DDBJ databases">
        <authorList>
            <consortium name="Pathogen Informatics"/>
            <person name="Doyle S."/>
        </authorList>
    </citation>
    <scope>NUCLEOTIDE SEQUENCE [LARGE SCALE GENOMIC DNA]</scope>
    <source>
        <strain evidence="1 2">NCTC11157</strain>
    </source>
</reference>
<protein>
    <submittedName>
        <fullName evidence="1">Uncharacterized protein</fullName>
    </submittedName>
</protein>
<dbReference type="AlphaFoldDB" id="A0A379EEU0"/>
<proteinExistence type="predicted"/>
<dbReference type="RefSeq" id="WP_021669443.1">
    <property type="nucleotide sequence ID" value="NZ_UGTL01000002.1"/>
</dbReference>
<name>A0A379EEU0_9BACT</name>
<dbReference type="OrthoDB" id="1062942at2"/>
<gene>
    <name evidence="1" type="ORF">NCTC11157_02238</name>
</gene>
<dbReference type="GeneID" id="91083364"/>
<dbReference type="EMBL" id="UGTL01000002">
    <property type="protein sequence ID" value="SUB97454.1"/>
    <property type="molecule type" value="Genomic_DNA"/>
</dbReference>
<evidence type="ECO:0000313" key="2">
    <source>
        <dbReference type="Proteomes" id="UP000254072"/>
    </source>
</evidence>
<organism evidence="1 2">
    <name type="scientific">Prevotella disiens</name>
    <dbReference type="NCBI Taxonomy" id="28130"/>
    <lineage>
        <taxon>Bacteria</taxon>
        <taxon>Pseudomonadati</taxon>
        <taxon>Bacteroidota</taxon>
        <taxon>Bacteroidia</taxon>
        <taxon>Bacteroidales</taxon>
        <taxon>Prevotellaceae</taxon>
        <taxon>Prevotella</taxon>
    </lineage>
</organism>
<accession>A0A379EEU0</accession>
<evidence type="ECO:0000313" key="1">
    <source>
        <dbReference type="EMBL" id="SUB97454.1"/>
    </source>
</evidence>